<dbReference type="EMBL" id="OX597823">
    <property type="protein sequence ID" value="CAI9729349.1"/>
    <property type="molecule type" value="Genomic_DNA"/>
</dbReference>
<evidence type="ECO:0000313" key="2">
    <source>
        <dbReference type="EMBL" id="CAI9729349.1"/>
    </source>
</evidence>
<name>A0AA36F9N5_OCTVU</name>
<proteinExistence type="predicted"/>
<dbReference type="Proteomes" id="UP001162480">
    <property type="component" value="Chromosome 10"/>
</dbReference>
<reference evidence="2" key="1">
    <citation type="submission" date="2023-08" db="EMBL/GenBank/DDBJ databases">
        <authorList>
            <person name="Alioto T."/>
            <person name="Alioto T."/>
            <person name="Gomez Garrido J."/>
        </authorList>
    </citation>
    <scope>NUCLEOTIDE SEQUENCE</scope>
</reference>
<protein>
    <submittedName>
        <fullName evidence="2">Uncharacterized protein</fullName>
    </submittedName>
</protein>
<keyword evidence="3" id="KW-1185">Reference proteome</keyword>
<organism evidence="2 3">
    <name type="scientific">Octopus vulgaris</name>
    <name type="common">Common octopus</name>
    <dbReference type="NCBI Taxonomy" id="6645"/>
    <lineage>
        <taxon>Eukaryota</taxon>
        <taxon>Metazoa</taxon>
        <taxon>Spiralia</taxon>
        <taxon>Lophotrochozoa</taxon>
        <taxon>Mollusca</taxon>
        <taxon>Cephalopoda</taxon>
        <taxon>Coleoidea</taxon>
        <taxon>Octopodiformes</taxon>
        <taxon>Octopoda</taxon>
        <taxon>Incirrata</taxon>
        <taxon>Octopodidae</taxon>
        <taxon>Octopus</taxon>
    </lineage>
</organism>
<accession>A0AA36F9N5</accession>
<evidence type="ECO:0000256" key="1">
    <source>
        <dbReference type="SAM" id="MobiDB-lite"/>
    </source>
</evidence>
<evidence type="ECO:0000313" key="3">
    <source>
        <dbReference type="Proteomes" id="UP001162480"/>
    </source>
</evidence>
<dbReference type="AlphaFoldDB" id="A0AA36F9N5"/>
<gene>
    <name evidence="2" type="ORF">OCTVUL_1B015954</name>
</gene>
<feature type="region of interest" description="Disordered" evidence="1">
    <location>
        <begin position="27"/>
        <end position="49"/>
    </location>
</feature>
<feature type="compositionally biased region" description="Basic and acidic residues" evidence="1">
    <location>
        <begin position="32"/>
        <end position="49"/>
    </location>
</feature>
<sequence length="88" mass="10135">MAADEFSGFDDNEKTFAEMIDQEIIDSVKPLEQSDDKEPAPKPKPTTKDISKALNLLRYSIEAEDMTTENLLLLEKLEKRFNTIKSWK</sequence>